<keyword evidence="3" id="KW-1185">Reference proteome</keyword>
<keyword evidence="1" id="KW-0732">Signal</keyword>
<dbReference type="AlphaFoldDB" id="A0A1G1TBB9"/>
<feature type="signal peptide" evidence="1">
    <location>
        <begin position="1"/>
        <end position="23"/>
    </location>
</feature>
<feature type="chain" id="PRO_5009579324" description="Outer membrane protein beta-barrel domain-containing protein" evidence="1">
    <location>
        <begin position="24"/>
        <end position="435"/>
    </location>
</feature>
<comment type="caution">
    <text evidence="2">The sequence shown here is derived from an EMBL/GenBank/DDBJ whole genome shotgun (WGS) entry which is preliminary data.</text>
</comment>
<evidence type="ECO:0008006" key="4">
    <source>
        <dbReference type="Google" id="ProtNLM"/>
    </source>
</evidence>
<organism evidence="2 3">
    <name type="scientific">Hymenobacter glacialis</name>
    <dbReference type="NCBI Taxonomy" id="1908236"/>
    <lineage>
        <taxon>Bacteria</taxon>
        <taxon>Pseudomonadati</taxon>
        <taxon>Bacteroidota</taxon>
        <taxon>Cytophagia</taxon>
        <taxon>Cytophagales</taxon>
        <taxon>Hymenobacteraceae</taxon>
        <taxon>Hymenobacter</taxon>
    </lineage>
</organism>
<sequence>MLPRLLLLLPLLFACSFDTRAQAFEPGLLVRANGDALRGEIENGFWEESPEFIRYRAKSDSPSELFEPHQLRAVNFTNGRYFSYEALPFDHAAQTRLESLPHSNFYDVKVESLLAEVLLEGPVPLRRVVWNGVAHYLLRRPNRPILDLSARRYLRLTPTGTWEVTDGNNYRSHLMLYFNDCPAASAAALSAPFTAEGITAVIQAYNSACGPERQPTKSWLLQATPRRKIALQAGLLAGVRYNRIESNFYTANGDCVDCRPHPSAGLYAELFQPSRTVAVYGELSMSPFRSQEQAFTGFNSTGSPVYSTYDYRALLATARMGVRYFFPVRNEHQWLVGFIFELNKVVSRTAAISNAPSVTMLFDDGLGFAKTTILPALGLGWRAGPFTVSADVQMYWSSDINNFSAVFIGSNYALRTGLSYRLGGNPDAYGLAKTK</sequence>
<dbReference type="PROSITE" id="PS51257">
    <property type="entry name" value="PROKAR_LIPOPROTEIN"/>
    <property type="match status" value="1"/>
</dbReference>
<dbReference type="Proteomes" id="UP000177791">
    <property type="component" value="Unassembled WGS sequence"/>
</dbReference>
<proteinExistence type="predicted"/>
<reference evidence="2 3" key="1">
    <citation type="submission" date="2016-08" db="EMBL/GenBank/DDBJ databases">
        <title>Hymenobacter coccineus sp. nov., Hymenobacter lapidarius sp. nov. and Hymenobacter glacialis sp. nov., isolated from Antarctic soil.</title>
        <authorList>
            <person name="Sedlacek I."/>
            <person name="Kralova S."/>
            <person name="Kyrova K."/>
            <person name="Maslanova I."/>
            <person name="Stankova E."/>
            <person name="Vrbovska V."/>
            <person name="Nemec M."/>
            <person name="Bartak M."/>
            <person name="Svec P."/>
            <person name="Busse H.-J."/>
            <person name="Pantucek R."/>
        </authorList>
    </citation>
    <scope>NUCLEOTIDE SEQUENCE [LARGE SCALE GENOMIC DNA]</scope>
    <source>
        <strain evidence="2 3">CCM 8648</strain>
    </source>
</reference>
<protein>
    <recommendedName>
        <fullName evidence="4">Outer membrane protein beta-barrel domain-containing protein</fullName>
    </recommendedName>
</protein>
<evidence type="ECO:0000313" key="2">
    <source>
        <dbReference type="EMBL" id="OGX88174.1"/>
    </source>
</evidence>
<name>A0A1G1TBB9_9BACT</name>
<dbReference type="EMBL" id="MDZC01000021">
    <property type="protein sequence ID" value="OGX88174.1"/>
    <property type="molecule type" value="Genomic_DNA"/>
</dbReference>
<dbReference type="STRING" id="1908236.BEN48_10130"/>
<evidence type="ECO:0000256" key="1">
    <source>
        <dbReference type="SAM" id="SignalP"/>
    </source>
</evidence>
<accession>A0A1G1TBB9</accession>
<evidence type="ECO:0000313" key="3">
    <source>
        <dbReference type="Proteomes" id="UP000177791"/>
    </source>
</evidence>
<gene>
    <name evidence="2" type="ORF">BEN48_10130</name>
</gene>